<dbReference type="Proteomes" id="UP000003460">
    <property type="component" value="Unassembled WGS sequence"/>
</dbReference>
<proteinExistence type="predicted"/>
<evidence type="ECO:0000313" key="2">
    <source>
        <dbReference type="Proteomes" id="UP000003460"/>
    </source>
</evidence>
<keyword evidence="2" id="KW-1185">Reference proteome</keyword>
<name>C9LH87_9BACT</name>
<dbReference type="InterPro" id="IPR014985">
    <property type="entry name" value="WbqC"/>
</dbReference>
<gene>
    <name evidence="1" type="ORF">GCWU000325_01588</name>
</gene>
<comment type="caution">
    <text evidence="1">The sequence shown here is derived from an EMBL/GenBank/DDBJ whole genome shotgun (WGS) entry which is preliminary data.</text>
</comment>
<dbReference type="AlphaFoldDB" id="C9LH87"/>
<dbReference type="STRING" id="626522.GCWU000325_01588"/>
<dbReference type="OrthoDB" id="1523452at2"/>
<dbReference type="eggNOG" id="COG0224">
    <property type="taxonomic scope" value="Bacteria"/>
</dbReference>
<dbReference type="GeneID" id="84576456"/>
<dbReference type="RefSeq" id="WP_006255359.1">
    <property type="nucleotide sequence ID" value="NZ_GG700642.1"/>
</dbReference>
<dbReference type="HOGENOM" id="CLU_079350_1_0_10"/>
<accession>C9LH87</accession>
<organism evidence="1 2">
    <name type="scientific">Alloprevotella tannerae ATCC 51259</name>
    <dbReference type="NCBI Taxonomy" id="626522"/>
    <lineage>
        <taxon>Bacteria</taxon>
        <taxon>Pseudomonadati</taxon>
        <taxon>Bacteroidota</taxon>
        <taxon>Bacteroidia</taxon>
        <taxon>Bacteroidales</taxon>
        <taxon>Prevotellaceae</taxon>
        <taxon>Alloprevotella</taxon>
    </lineage>
</organism>
<reference evidence="1" key="1">
    <citation type="submission" date="2009-09" db="EMBL/GenBank/DDBJ databases">
        <authorList>
            <person name="Weinstock G."/>
            <person name="Sodergren E."/>
            <person name="Clifton S."/>
            <person name="Fulton L."/>
            <person name="Fulton B."/>
            <person name="Courtney L."/>
            <person name="Fronick C."/>
            <person name="Harrison M."/>
            <person name="Strong C."/>
            <person name="Farmer C."/>
            <person name="Delahaunty K."/>
            <person name="Markovic C."/>
            <person name="Hall O."/>
            <person name="Minx P."/>
            <person name="Tomlinson C."/>
            <person name="Mitreva M."/>
            <person name="Nelson J."/>
            <person name="Hou S."/>
            <person name="Wollam A."/>
            <person name="Pepin K.H."/>
            <person name="Johnson M."/>
            <person name="Bhonagiri V."/>
            <person name="Nash W.E."/>
            <person name="Warren W."/>
            <person name="Chinwalla A."/>
            <person name="Mardis E.R."/>
            <person name="Wilson R.K."/>
        </authorList>
    </citation>
    <scope>NUCLEOTIDE SEQUENCE [LARGE SCALE GENOMIC DNA]</scope>
    <source>
        <strain evidence="1">ATCC 51259</strain>
    </source>
</reference>
<protein>
    <submittedName>
        <fullName evidence="1">WbqC-like protein</fullName>
    </submittedName>
</protein>
<evidence type="ECO:0000313" key="1">
    <source>
        <dbReference type="EMBL" id="EEX72045.1"/>
    </source>
</evidence>
<sequence>MENQEHDLHQNIKGRPLTREAALLSSLYLGPVQYYSKLYACDAVVEDRGEHFEKQSFRNRMCIAAADGPLELTIPIVRDGRMRQPMREVRISDHGRWQHLHWTALVSAYENSPYFEYYADDFRPFYEKTFHYLVDFNAALQQTVCDLLQISPKREVADHYIDIVPPDCVDYRALIHPKRSWTEDPHFRPAPYYQVFQDRSGFLPNLSIVDLLFTMGPEARLILRASFCADKALNVLKS</sequence>
<dbReference type="Pfam" id="PF08889">
    <property type="entry name" value="WbqC"/>
    <property type="match status" value="1"/>
</dbReference>
<dbReference type="EMBL" id="ACIJ02000018">
    <property type="protein sequence ID" value="EEX72045.1"/>
    <property type="molecule type" value="Genomic_DNA"/>
</dbReference>